<dbReference type="CDD" id="cd00555">
    <property type="entry name" value="Maf"/>
    <property type="match status" value="1"/>
</dbReference>
<dbReference type="OrthoDB" id="9807767at2"/>
<dbReference type="AlphaFoldDB" id="A0A1H3XR64"/>
<comment type="catalytic activity">
    <reaction evidence="4">
        <text>dTTP + H2O = dTMP + diphosphate + H(+)</text>
        <dbReference type="Rhea" id="RHEA:28534"/>
        <dbReference type="ChEBI" id="CHEBI:15377"/>
        <dbReference type="ChEBI" id="CHEBI:15378"/>
        <dbReference type="ChEBI" id="CHEBI:33019"/>
        <dbReference type="ChEBI" id="CHEBI:37568"/>
        <dbReference type="ChEBI" id="CHEBI:63528"/>
        <dbReference type="EC" id="3.6.1.9"/>
    </reaction>
</comment>
<dbReference type="SUPFAM" id="SSF52972">
    <property type="entry name" value="ITPase-like"/>
    <property type="match status" value="1"/>
</dbReference>
<accession>A0A1H3XR64</accession>
<dbReference type="NCBIfam" id="TIGR00172">
    <property type="entry name" value="maf"/>
    <property type="match status" value="1"/>
</dbReference>
<name>A0A1H3XR64_9GAMM</name>
<dbReference type="GO" id="GO:0005737">
    <property type="term" value="C:cytoplasm"/>
    <property type="evidence" value="ECO:0007669"/>
    <property type="project" value="UniProtKB-SubCell"/>
</dbReference>
<evidence type="ECO:0000256" key="4">
    <source>
        <dbReference type="HAMAP-Rule" id="MF_00528"/>
    </source>
</evidence>
<dbReference type="InterPro" id="IPR029001">
    <property type="entry name" value="ITPase-like_fam"/>
</dbReference>
<keyword evidence="2 4" id="KW-0378">Hydrolase</keyword>
<organism evidence="5 6">
    <name type="scientific">Marinobacterium iners DSM 11526</name>
    <dbReference type="NCBI Taxonomy" id="1122198"/>
    <lineage>
        <taxon>Bacteria</taxon>
        <taxon>Pseudomonadati</taxon>
        <taxon>Pseudomonadota</taxon>
        <taxon>Gammaproteobacteria</taxon>
        <taxon>Oceanospirillales</taxon>
        <taxon>Oceanospirillaceae</taxon>
        <taxon>Marinobacterium</taxon>
    </lineage>
</organism>
<comment type="subcellular location">
    <subcellularLocation>
        <location evidence="4">Cytoplasm</location>
    </subcellularLocation>
</comment>
<comment type="function">
    <text evidence="4">Nucleoside triphosphate pyrophosphatase that hydrolyzes dTTP and UTP. May have a dual role in cell division arrest and in preventing the incorporation of modified nucleotides into cellular nucleic acids.</text>
</comment>
<gene>
    <name evidence="5" type="ORF">SAMN02745729_101230</name>
</gene>
<reference evidence="6" key="1">
    <citation type="submission" date="2016-10" db="EMBL/GenBank/DDBJ databases">
        <authorList>
            <person name="Varghese N."/>
            <person name="Submissions S."/>
        </authorList>
    </citation>
    <scope>NUCLEOTIDE SEQUENCE [LARGE SCALE GENOMIC DNA]</scope>
    <source>
        <strain evidence="6">DSM 11526</strain>
    </source>
</reference>
<proteinExistence type="inferred from homology"/>
<comment type="catalytic activity">
    <reaction evidence="4">
        <text>UTP + H2O = UMP + diphosphate + H(+)</text>
        <dbReference type="Rhea" id="RHEA:29395"/>
        <dbReference type="ChEBI" id="CHEBI:15377"/>
        <dbReference type="ChEBI" id="CHEBI:15378"/>
        <dbReference type="ChEBI" id="CHEBI:33019"/>
        <dbReference type="ChEBI" id="CHEBI:46398"/>
        <dbReference type="ChEBI" id="CHEBI:57865"/>
        <dbReference type="EC" id="3.6.1.9"/>
    </reaction>
</comment>
<evidence type="ECO:0000256" key="2">
    <source>
        <dbReference type="ARBA" id="ARBA00022801"/>
    </source>
</evidence>
<dbReference type="Proteomes" id="UP000242469">
    <property type="component" value="Unassembled WGS sequence"/>
</dbReference>
<feature type="active site" description="Proton acceptor" evidence="4">
    <location>
        <position position="70"/>
    </location>
</feature>
<keyword evidence="4" id="KW-0963">Cytoplasm</keyword>
<feature type="site" description="Important for substrate specificity" evidence="4">
    <location>
        <position position="153"/>
    </location>
</feature>
<protein>
    <recommendedName>
        <fullName evidence="4">dTTP/UTP pyrophosphatase</fullName>
        <shortName evidence="4">dTTPase/UTPase</shortName>
        <ecNumber evidence="4">3.6.1.9</ecNumber>
    </recommendedName>
    <alternativeName>
        <fullName evidence="4">Nucleoside triphosphate pyrophosphatase</fullName>
    </alternativeName>
    <alternativeName>
        <fullName evidence="4">Nucleotide pyrophosphatase</fullName>
        <shortName evidence="4">Nucleotide PPase</shortName>
    </alternativeName>
</protein>
<dbReference type="GO" id="GO:0036218">
    <property type="term" value="F:dTTP diphosphatase activity"/>
    <property type="evidence" value="ECO:0007669"/>
    <property type="project" value="RHEA"/>
</dbReference>
<dbReference type="PANTHER" id="PTHR43213:SF5">
    <property type="entry name" value="BIFUNCTIONAL DTTP_UTP PYROPHOSPHATASE_METHYLTRANSFERASE PROTEIN-RELATED"/>
    <property type="match status" value="1"/>
</dbReference>
<sequence length="193" mass="21042">MPHLILASASPRRRELLEQIGVHFDCRPVDICEDPLQQESAREYVTRLAQEKALAGLEQAGGDSVVLGSDTTVAIDDHILAKPANEDEAVAMLMQLSSRRHQVLTAVALAAEGKVEVCCVETDVEFIELDDARCRQYWRTGESCDKAGAYGIQGLGAVFVKSINGSYSAVVGLPLMETAAMLQKFDIPLWQPN</sequence>
<evidence type="ECO:0000256" key="3">
    <source>
        <dbReference type="ARBA" id="ARBA00023080"/>
    </source>
</evidence>
<evidence type="ECO:0000313" key="5">
    <source>
        <dbReference type="EMBL" id="SEA01720.1"/>
    </source>
</evidence>
<evidence type="ECO:0000313" key="6">
    <source>
        <dbReference type="Proteomes" id="UP000242469"/>
    </source>
</evidence>
<dbReference type="RefSeq" id="WP_091821765.1">
    <property type="nucleotide sequence ID" value="NZ_FNRJ01000001.1"/>
</dbReference>
<keyword evidence="3 4" id="KW-0546">Nucleotide metabolism</keyword>
<dbReference type="PIRSF" id="PIRSF006305">
    <property type="entry name" value="Maf"/>
    <property type="match status" value="1"/>
</dbReference>
<dbReference type="HAMAP" id="MF_00528">
    <property type="entry name" value="Maf"/>
    <property type="match status" value="1"/>
</dbReference>
<feature type="site" description="Important for substrate specificity" evidence="4">
    <location>
        <position position="12"/>
    </location>
</feature>
<comment type="similarity">
    <text evidence="4">Belongs to the Maf family. YhdE subfamily.</text>
</comment>
<feature type="site" description="Important for substrate specificity" evidence="4">
    <location>
        <position position="71"/>
    </location>
</feature>
<dbReference type="EC" id="3.6.1.9" evidence="4"/>
<dbReference type="InterPro" id="IPR003697">
    <property type="entry name" value="Maf-like"/>
</dbReference>
<dbReference type="PANTHER" id="PTHR43213">
    <property type="entry name" value="BIFUNCTIONAL DTTP/UTP PYROPHOSPHATASE/METHYLTRANSFERASE PROTEIN-RELATED"/>
    <property type="match status" value="1"/>
</dbReference>
<keyword evidence="6" id="KW-1185">Reference proteome</keyword>
<dbReference type="GO" id="GO:0036221">
    <property type="term" value="F:UTP diphosphatase activity"/>
    <property type="evidence" value="ECO:0007669"/>
    <property type="project" value="RHEA"/>
</dbReference>
<dbReference type="STRING" id="1122198.SAMN02745729_101230"/>
<dbReference type="GO" id="GO:0009117">
    <property type="term" value="P:nucleotide metabolic process"/>
    <property type="evidence" value="ECO:0007669"/>
    <property type="project" value="UniProtKB-KW"/>
</dbReference>
<evidence type="ECO:0000256" key="1">
    <source>
        <dbReference type="ARBA" id="ARBA00001968"/>
    </source>
</evidence>
<dbReference type="Gene3D" id="3.90.950.10">
    <property type="match status" value="1"/>
</dbReference>
<dbReference type="Pfam" id="PF02545">
    <property type="entry name" value="Maf"/>
    <property type="match status" value="1"/>
</dbReference>
<comment type="caution">
    <text evidence="4">Lacks conserved residue(s) required for the propagation of feature annotation.</text>
</comment>
<dbReference type="EMBL" id="FNRJ01000001">
    <property type="protein sequence ID" value="SEA01720.1"/>
    <property type="molecule type" value="Genomic_DNA"/>
</dbReference>
<comment type="cofactor">
    <cofactor evidence="1 4">
        <name>a divalent metal cation</name>
        <dbReference type="ChEBI" id="CHEBI:60240"/>
    </cofactor>
</comment>